<dbReference type="EMBL" id="BSDY01000006">
    <property type="protein sequence ID" value="GLI56133.1"/>
    <property type="molecule type" value="Genomic_DNA"/>
</dbReference>
<comment type="caution">
    <text evidence="2">The sequence shown here is derived from an EMBL/GenBank/DDBJ whole genome shotgun (WGS) entry which is preliminary data.</text>
</comment>
<dbReference type="Pfam" id="PF13566">
    <property type="entry name" value="DUF4130"/>
    <property type="match status" value="1"/>
</dbReference>
<feature type="domain" description="DUF4130" evidence="1">
    <location>
        <begin position="81"/>
        <end position="249"/>
    </location>
</feature>
<evidence type="ECO:0000313" key="2">
    <source>
        <dbReference type="EMBL" id="GLI56133.1"/>
    </source>
</evidence>
<organism evidence="2 3">
    <name type="scientific">Propionigenium maris DSM 9537</name>
    <dbReference type="NCBI Taxonomy" id="1123000"/>
    <lineage>
        <taxon>Bacteria</taxon>
        <taxon>Fusobacteriati</taxon>
        <taxon>Fusobacteriota</taxon>
        <taxon>Fusobacteriia</taxon>
        <taxon>Fusobacteriales</taxon>
        <taxon>Fusobacteriaceae</taxon>
        <taxon>Propionigenium</taxon>
    </lineage>
</organism>
<accession>A0A9W6LN24</accession>
<dbReference type="AlphaFoldDB" id="A0A9W6LN24"/>
<dbReference type="Proteomes" id="UP001144471">
    <property type="component" value="Unassembled WGS sequence"/>
</dbReference>
<sequence length="253" mass="29520">MNYTYDETFQGLLSVVYERFKRKEFRGVIGRRDVGTLFQGEYIETDLERSERVFNKLEATAGRGVVRKLFMAFLSEKTGIEDDIFSYIYSLIKRGGSIEGIYLKSVEVIDKAAMRASHEAHKFKGFVRFRRIKDDTYYAIINPDCNVLPLIGDHFAGRFSDQDFVIHDVRRGMALIYSSQNKSSEISKLTGVSEELLTYKEGSELLHGEEEGYMDLWRTFFDAVSIEGRENPRCQRNFMPKKYWRDLVEVNKR</sequence>
<name>A0A9W6LN24_9FUSO</name>
<reference evidence="2" key="1">
    <citation type="submission" date="2022-12" db="EMBL/GenBank/DDBJ databases">
        <title>Reference genome sequencing for broad-spectrum identification of bacterial and archaeal isolates by mass spectrometry.</title>
        <authorList>
            <person name="Sekiguchi Y."/>
            <person name="Tourlousse D.M."/>
        </authorList>
    </citation>
    <scope>NUCLEOTIDE SEQUENCE</scope>
    <source>
        <strain evidence="2">10succ1</strain>
    </source>
</reference>
<dbReference type="RefSeq" id="WP_281835058.1">
    <property type="nucleotide sequence ID" value="NZ_BSDY01000006.1"/>
</dbReference>
<evidence type="ECO:0000259" key="1">
    <source>
        <dbReference type="Pfam" id="PF13566"/>
    </source>
</evidence>
<evidence type="ECO:0000313" key="3">
    <source>
        <dbReference type="Proteomes" id="UP001144471"/>
    </source>
</evidence>
<dbReference type="InterPro" id="IPR025404">
    <property type="entry name" value="DUF4130"/>
</dbReference>
<dbReference type="InterPro" id="IPR023875">
    <property type="entry name" value="DNA_repair_put"/>
</dbReference>
<keyword evidence="3" id="KW-1185">Reference proteome</keyword>
<gene>
    <name evidence="2" type="ORF">PM10SUCC1_16470</name>
</gene>
<protein>
    <submittedName>
        <fullName evidence="2">DNA metabolism protein</fullName>
    </submittedName>
</protein>
<dbReference type="NCBIfam" id="TIGR03915">
    <property type="entry name" value="SAM_7_link_chp"/>
    <property type="match status" value="1"/>
</dbReference>
<proteinExistence type="predicted"/>